<dbReference type="Proteomes" id="UP000052230">
    <property type="component" value="Unassembled WGS sequence"/>
</dbReference>
<gene>
    <name evidence="1" type="ORF">XAC3562_620019</name>
</gene>
<dbReference type="AlphaFoldDB" id="A0A0U5FHP9"/>
<proteinExistence type="predicted"/>
<dbReference type="EMBL" id="CCXZ01000158">
    <property type="protein sequence ID" value="CEG17358.1"/>
    <property type="molecule type" value="Genomic_DNA"/>
</dbReference>
<name>A0A0U5FHP9_XANCI</name>
<organism evidence="1 2">
    <name type="scientific">Xanthomonas citri pv. citri</name>
    <dbReference type="NCBI Taxonomy" id="611301"/>
    <lineage>
        <taxon>Bacteria</taxon>
        <taxon>Pseudomonadati</taxon>
        <taxon>Pseudomonadota</taxon>
        <taxon>Gammaproteobacteria</taxon>
        <taxon>Lysobacterales</taxon>
        <taxon>Lysobacteraceae</taxon>
        <taxon>Xanthomonas</taxon>
    </lineage>
</organism>
<comment type="caution">
    <text evidence="1">The sequence shown here is derived from an EMBL/GenBank/DDBJ whole genome shotgun (WGS) entry which is preliminary data.</text>
</comment>
<sequence>MLPRSIGWQVLAAAKFQHERSCIAGSVPAQSKCMVPSHVCHRAMNNGGPCTIHGCRIGNGRSRRRVRGAHLAASRSRSHVLLDAFEILIPNLRNYLHGLIDLRKENQIAALLVMAASVPTLGTAQSVQHAVSSRIISVAPGVRSLAFSANGKTVACYAVYANRSVAGPTLSSAVNYQVVSSSSSCRDQPYAVGYSVNFQPPSNKNMVFFRIDGAGRIAITEN</sequence>
<reference evidence="1 2" key="1">
    <citation type="submission" date="2014-09" db="EMBL/GenBank/DDBJ databases">
        <authorList>
            <person name="Regsiter A."/>
        </authorList>
    </citation>
    <scope>NUCLEOTIDE SEQUENCE [LARGE SCALE GENOMIC DNA]</scope>
</reference>
<evidence type="ECO:0000313" key="1">
    <source>
        <dbReference type="EMBL" id="CEG17358.1"/>
    </source>
</evidence>
<evidence type="ECO:0000313" key="2">
    <source>
        <dbReference type="Proteomes" id="UP000052230"/>
    </source>
</evidence>
<keyword evidence="2" id="KW-1185">Reference proteome</keyword>
<accession>A0A0U5FHP9</accession>
<protein>
    <submittedName>
        <fullName evidence="1">Uncharacterized protein</fullName>
    </submittedName>
</protein>